<comment type="caution">
    <text evidence="9">The sequence shown here is derived from an EMBL/GenBank/DDBJ whole genome shotgun (WGS) entry which is preliminary data.</text>
</comment>
<evidence type="ECO:0000256" key="5">
    <source>
        <dbReference type="PROSITE-ProRule" id="PRU10141"/>
    </source>
</evidence>
<dbReference type="PROSITE" id="PS00107">
    <property type="entry name" value="PROTEIN_KINASE_ATP"/>
    <property type="match status" value="1"/>
</dbReference>
<feature type="region of interest" description="Disordered" evidence="7">
    <location>
        <begin position="676"/>
        <end position="726"/>
    </location>
</feature>
<dbReference type="Gene3D" id="1.10.510.10">
    <property type="entry name" value="Transferase(Phosphotransferase) domain 1"/>
    <property type="match status" value="1"/>
</dbReference>
<dbReference type="PANTHER" id="PTHR44329:SF288">
    <property type="entry name" value="MITOGEN-ACTIVATED PROTEIN KINASE KINASE KINASE 20"/>
    <property type="match status" value="1"/>
</dbReference>
<dbReference type="PROSITE" id="PS50011">
    <property type="entry name" value="PROTEIN_KINASE_DOM"/>
    <property type="match status" value="1"/>
</dbReference>
<evidence type="ECO:0000256" key="7">
    <source>
        <dbReference type="SAM" id="MobiDB-lite"/>
    </source>
</evidence>
<proteinExistence type="predicted"/>
<dbReference type="EMBL" id="JAKMXF010000365">
    <property type="protein sequence ID" value="KAI6645639.1"/>
    <property type="molecule type" value="Genomic_DNA"/>
</dbReference>
<dbReference type="GO" id="GO:0004674">
    <property type="term" value="F:protein serine/threonine kinase activity"/>
    <property type="evidence" value="ECO:0007669"/>
    <property type="project" value="TreeGrafter"/>
</dbReference>
<dbReference type="Proteomes" id="UP001165289">
    <property type="component" value="Unassembled WGS sequence"/>
</dbReference>
<dbReference type="InterPro" id="IPR008271">
    <property type="entry name" value="Ser/Thr_kinase_AS"/>
</dbReference>
<dbReference type="PROSITE" id="PS00108">
    <property type="entry name" value="PROTEIN_KINASE_ST"/>
    <property type="match status" value="1"/>
</dbReference>
<dbReference type="Gene3D" id="3.30.200.20">
    <property type="entry name" value="Phosphorylase Kinase, domain 1"/>
    <property type="match status" value="1"/>
</dbReference>
<dbReference type="Pfam" id="PF00069">
    <property type="entry name" value="Pkinase"/>
    <property type="match status" value="1"/>
</dbReference>
<keyword evidence="10" id="KW-1185">Reference proteome</keyword>
<evidence type="ECO:0000256" key="1">
    <source>
        <dbReference type="ARBA" id="ARBA00022679"/>
    </source>
</evidence>
<feature type="domain" description="Protein kinase" evidence="8">
    <location>
        <begin position="124"/>
        <end position="401"/>
    </location>
</feature>
<reference evidence="9 10" key="1">
    <citation type="journal article" date="2023" name="BMC Biol.">
        <title>The compact genome of the sponge Oopsacas minuta (Hexactinellida) is lacking key metazoan core genes.</title>
        <authorList>
            <person name="Santini S."/>
            <person name="Schenkelaars Q."/>
            <person name="Jourda C."/>
            <person name="Duchesne M."/>
            <person name="Belahbib H."/>
            <person name="Rocher C."/>
            <person name="Selva M."/>
            <person name="Riesgo A."/>
            <person name="Vervoort M."/>
            <person name="Leys S.P."/>
            <person name="Kodjabachian L."/>
            <person name="Le Bivic A."/>
            <person name="Borchiellini C."/>
            <person name="Claverie J.M."/>
            <person name="Renard E."/>
        </authorList>
    </citation>
    <scope>NUCLEOTIDE SEQUENCE [LARGE SCALE GENOMIC DNA]</scope>
    <source>
        <strain evidence="9">SPO-2</strain>
    </source>
</reference>
<dbReference type="InterPro" id="IPR017441">
    <property type="entry name" value="Protein_kinase_ATP_BS"/>
</dbReference>
<evidence type="ECO:0000256" key="4">
    <source>
        <dbReference type="ARBA" id="ARBA00022840"/>
    </source>
</evidence>
<protein>
    <submittedName>
        <fullName evidence="9">Mitogen-activated protein kinase kinase kinase 11</fullName>
    </submittedName>
</protein>
<dbReference type="InterPro" id="IPR051681">
    <property type="entry name" value="Ser/Thr_Kinases-Pseudokinases"/>
</dbReference>
<dbReference type="AlphaFoldDB" id="A0AAV7JAG4"/>
<evidence type="ECO:0000256" key="2">
    <source>
        <dbReference type="ARBA" id="ARBA00022741"/>
    </source>
</evidence>
<feature type="coiled-coil region" evidence="6">
    <location>
        <begin position="585"/>
        <end position="619"/>
    </location>
</feature>
<organism evidence="9 10">
    <name type="scientific">Oopsacas minuta</name>
    <dbReference type="NCBI Taxonomy" id="111878"/>
    <lineage>
        <taxon>Eukaryota</taxon>
        <taxon>Metazoa</taxon>
        <taxon>Porifera</taxon>
        <taxon>Hexactinellida</taxon>
        <taxon>Hexasterophora</taxon>
        <taxon>Lyssacinosida</taxon>
        <taxon>Leucopsacidae</taxon>
        <taxon>Oopsacas</taxon>
    </lineage>
</organism>
<evidence type="ECO:0000256" key="3">
    <source>
        <dbReference type="ARBA" id="ARBA00022777"/>
    </source>
</evidence>
<keyword evidence="6" id="KW-0175">Coiled coil</keyword>
<dbReference type="SMART" id="SM00220">
    <property type="entry name" value="S_TKc"/>
    <property type="match status" value="1"/>
</dbReference>
<keyword evidence="1" id="KW-0808">Transferase</keyword>
<keyword evidence="3 9" id="KW-0418">Kinase</keyword>
<dbReference type="GO" id="GO:0005524">
    <property type="term" value="F:ATP binding"/>
    <property type="evidence" value="ECO:0007669"/>
    <property type="project" value="UniProtKB-UniRule"/>
</dbReference>
<gene>
    <name evidence="9" type="ORF">LOD99_12902</name>
</gene>
<keyword evidence="4 5" id="KW-0067">ATP-binding</keyword>
<dbReference type="InterPro" id="IPR011009">
    <property type="entry name" value="Kinase-like_dom_sf"/>
</dbReference>
<feature type="binding site" evidence="5">
    <location>
        <position position="151"/>
    </location>
    <ligand>
        <name>ATP</name>
        <dbReference type="ChEBI" id="CHEBI:30616"/>
    </ligand>
</feature>
<dbReference type="SUPFAM" id="SSF56112">
    <property type="entry name" value="Protein kinase-like (PK-like)"/>
    <property type="match status" value="1"/>
</dbReference>
<evidence type="ECO:0000313" key="9">
    <source>
        <dbReference type="EMBL" id="KAI6645639.1"/>
    </source>
</evidence>
<evidence type="ECO:0000256" key="6">
    <source>
        <dbReference type="SAM" id="Coils"/>
    </source>
</evidence>
<accession>A0AAV7JAG4</accession>
<evidence type="ECO:0000313" key="10">
    <source>
        <dbReference type="Proteomes" id="UP001165289"/>
    </source>
</evidence>
<evidence type="ECO:0000259" key="8">
    <source>
        <dbReference type="PROSITE" id="PS50011"/>
    </source>
</evidence>
<keyword evidence="2 5" id="KW-0547">Nucleotide-binding</keyword>
<dbReference type="PANTHER" id="PTHR44329">
    <property type="entry name" value="SERINE/THREONINE-PROTEIN KINASE TNNI3K-RELATED"/>
    <property type="match status" value="1"/>
</dbReference>
<dbReference type="InterPro" id="IPR000719">
    <property type="entry name" value="Prot_kinase_dom"/>
</dbReference>
<sequence length="726" mass="82736">MATQNPVPRREKRSNRLFIKHFMHSHSLFDMNPTAEVLFDFTPRQQPFQTPGDDVQFLELTRGQTVRINLNVTRNLQNKDLLFGQIILPDNSSQSDSEVSDETGCFPSNCILPHAVYRIFPEELTMDKFLGDGGFGCVYKYKFKDRMVAVKEIKATQRVSLDLLKEVNHEATILAKLSCLGSQDAPHTNLCRLLGVMIDVSHLQYSLVLEYCAGGELYHLLHHRKVTLDSYGLVLNYCLQIAEGLEYMHSALDIPIIHRDLKTKNVLLRREVVATDPATLEGNTLKLIDFGLARELAKTHLTTDKGTYVYMAPEAIRYNRHSVSSDIWSLGVIFWELMVQVFPYPNIPEFVVLLGVAQGLVALPLPDTFPTDFRKLLQRCLMVDSEKRLDISRIVRDLKYLQKHNNKYPIKSDTFIELREEWQGVASKVDVNQSELITEGLGRDTSVSRMSFRAVSSSSSTKQKTSVITHKQSQILDLKSSLPLGVPDRNLEEEISKTQTEILDLRNNYRFSHAAQFALAVTKFKKIGRQSKDNTQELTNGIVESDTICEKENILENNNIFSEKANPNEPIRTRGSLIPREELDYLEQEFKLRQLQLELEKTRQLVRESRKQVALLNRKKFRFPFFNSSKQLQSSFDVGIETDPEIESAVQDLKNKPRSKSFGIINALKSKFKRVPRPIPTDISPIQEVAEQNLTPLADPLESKSPPAPSSSDLKDKPSLFNNSDQ</sequence>
<name>A0AAV7JAG4_9METZ</name>